<dbReference type="OrthoDB" id="9895617at2759"/>
<evidence type="ECO:0000256" key="1">
    <source>
        <dbReference type="SAM" id="MobiDB-lite"/>
    </source>
</evidence>
<reference evidence="2 3" key="1">
    <citation type="journal article" date="2012" name="Eukaryot. Cell">
        <title>Draft genome sequence of Aspergillus oryzae strain 3.042.</title>
        <authorList>
            <person name="Zhao G."/>
            <person name="Yao Y."/>
            <person name="Qi W."/>
            <person name="Wang C."/>
            <person name="Hou L."/>
            <person name="Zeng B."/>
            <person name="Cao X."/>
        </authorList>
    </citation>
    <scope>NUCLEOTIDE SEQUENCE [LARGE SCALE GENOMIC DNA]</scope>
    <source>
        <strain evidence="2 3">3.042</strain>
    </source>
</reference>
<dbReference type="PANTHER" id="PTHR37450">
    <property type="entry name" value="CIPC PROTEIN"/>
    <property type="match status" value="1"/>
</dbReference>
<dbReference type="Proteomes" id="UP000002812">
    <property type="component" value="Unassembled WGS sequence"/>
</dbReference>
<feature type="region of interest" description="Disordered" evidence="1">
    <location>
        <begin position="180"/>
        <end position="199"/>
    </location>
</feature>
<dbReference type="EMBL" id="AKHY01000194">
    <property type="protein sequence ID" value="EIT74344.1"/>
    <property type="molecule type" value="Genomic_DNA"/>
</dbReference>
<reference evidence="3" key="2">
    <citation type="submission" date="2012-06" db="EMBL/GenBank/DDBJ databases">
        <title>Comparative genomic analyses of Aspergillus oryzae 3.042 and A. oryzae RIB40 for soy-sauce fermentation.</title>
        <authorList>
            <person name="Zhao G."/>
            <person name="Hou L."/>
            <person name="Wang C."/>
            <person name="Cao X."/>
        </authorList>
    </citation>
    <scope>NUCLEOTIDE SEQUENCE [LARGE SCALE GENOMIC DNA]</scope>
    <source>
        <strain evidence="3">3.042</strain>
    </source>
</reference>
<evidence type="ECO:0008006" key="4">
    <source>
        <dbReference type="Google" id="ProtNLM"/>
    </source>
</evidence>
<organism evidence="2 3">
    <name type="scientific">Aspergillus oryzae (strain 3.042)</name>
    <name type="common">Yellow koji mold</name>
    <dbReference type="NCBI Taxonomy" id="1160506"/>
    <lineage>
        <taxon>Eukaryota</taxon>
        <taxon>Fungi</taxon>
        <taxon>Dikarya</taxon>
        <taxon>Ascomycota</taxon>
        <taxon>Pezizomycotina</taxon>
        <taxon>Eurotiomycetes</taxon>
        <taxon>Eurotiomycetidae</taxon>
        <taxon>Eurotiales</taxon>
        <taxon>Aspergillaceae</taxon>
        <taxon>Aspergillus</taxon>
        <taxon>Aspergillus subgen. Circumdati</taxon>
    </lineage>
</organism>
<evidence type="ECO:0000313" key="2">
    <source>
        <dbReference type="EMBL" id="EIT74344.1"/>
    </source>
</evidence>
<evidence type="ECO:0000313" key="3">
    <source>
        <dbReference type="Proteomes" id="UP000002812"/>
    </source>
</evidence>
<dbReference type="HOGENOM" id="CLU_1371921_0_0_1"/>
<accession>I7ZQR7</accession>
<protein>
    <recommendedName>
        <fullName evidence="4">CipC-like antibiotic response protein</fullName>
    </recommendedName>
</protein>
<comment type="caution">
    <text evidence="2">The sequence shown here is derived from an EMBL/GenBank/DDBJ whole genome shotgun (WGS) entry which is preliminary data.</text>
</comment>
<gene>
    <name evidence="2" type="ORF">Ao3042_09615</name>
</gene>
<proteinExistence type="predicted"/>
<dbReference type="InterPro" id="IPR022234">
    <property type="entry name" value="DUF3759"/>
</dbReference>
<name>I7ZQR7_ASPO3</name>
<dbReference type="AlphaFoldDB" id="I7ZQR7"/>
<sequence length="199" mass="21927">MRLQLHDDISCREIVLSRTLSFQNIRCRPPTSTFLYLLPSPTGNPPWLSCSSTVGCEKIELIPVAEFHEGAYNQVQESQGHEAHLTHDLIGGAVGYEAIKKFNEYQAKNGKPVEHAQAKELIGGFVSAALTNLVETKGLDQVDKFRAEQEAKRHAEEALSPHYETTVWPATGTVGYVSDRPSTHGSVLNGRGTMPPDCR</sequence>
<dbReference type="PANTHER" id="PTHR37450:SF1">
    <property type="entry name" value="CIPC PROTEIN"/>
    <property type="match status" value="1"/>
</dbReference>
<dbReference type="Pfam" id="PF12585">
    <property type="entry name" value="DUF3759"/>
    <property type="match status" value="1"/>
</dbReference>